<keyword evidence="1" id="KW-1133">Transmembrane helix</keyword>
<sequence>MPKLAAMSIILVAMTDARPGVTPRLFSWAALLVRWGVLLVTAGLLGGLVAKQFADRASYAASQATRLIGVDASKPLVLTFDPSSAHYVPPDYTVFWMGMLVVALGLIVVAAGIGVALAKRRAD</sequence>
<gene>
    <name evidence="2" type="ORF">FVP33_15885</name>
</gene>
<feature type="transmembrane region" description="Helical" evidence="1">
    <location>
        <begin position="27"/>
        <end position="50"/>
    </location>
</feature>
<dbReference type="RefSeq" id="WP_147784664.1">
    <property type="nucleotide sequence ID" value="NZ_VRMG01000010.1"/>
</dbReference>
<feature type="transmembrane region" description="Helical" evidence="1">
    <location>
        <begin position="94"/>
        <end position="118"/>
    </location>
</feature>
<proteinExistence type="predicted"/>
<reference evidence="2 3" key="1">
    <citation type="submission" date="2019-08" db="EMBL/GenBank/DDBJ databases">
        <title>Bacterial whole genome sequence for Glaciihabitans sp. CHu50b-6-2.</title>
        <authorList>
            <person name="Jin L."/>
        </authorList>
    </citation>
    <scope>NUCLEOTIDE SEQUENCE [LARGE SCALE GENOMIC DNA]</scope>
    <source>
        <strain evidence="2 3">CHu50b-6-2</strain>
    </source>
</reference>
<accession>A0A5C8UM85</accession>
<keyword evidence="3" id="KW-1185">Reference proteome</keyword>
<organism evidence="2 3">
    <name type="scientific">Lacisediminihabitans profunda</name>
    <dbReference type="NCBI Taxonomy" id="2594790"/>
    <lineage>
        <taxon>Bacteria</taxon>
        <taxon>Bacillati</taxon>
        <taxon>Actinomycetota</taxon>
        <taxon>Actinomycetes</taxon>
        <taxon>Micrococcales</taxon>
        <taxon>Microbacteriaceae</taxon>
        <taxon>Lacisediminihabitans</taxon>
    </lineage>
</organism>
<protein>
    <recommendedName>
        <fullName evidence="4">Transmembrane protein</fullName>
    </recommendedName>
</protein>
<evidence type="ECO:0000313" key="2">
    <source>
        <dbReference type="EMBL" id="TXN28994.1"/>
    </source>
</evidence>
<evidence type="ECO:0008006" key="4">
    <source>
        <dbReference type="Google" id="ProtNLM"/>
    </source>
</evidence>
<keyword evidence="1" id="KW-0472">Membrane</keyword>
<dbReference type="Proteomes" id="UP000321379">
    <property type="component" value="Unassembled WGS sequence"/>
</dbReference>
<dbReference type="AlphaFoldDB" id="A0A5C8UM85"/>
<comment type="caution">
    <text evidence="2">The sequence shown here is derived from an EMBL/GenBank/DDBJ whole genome shotgun (WGS) entry which is preliminary data.</text>
</comment>
<name>A0A5C8UM85_9MICO</name>
<evidence type="ECO:0000313" key="3">
    <source>
        <dbReference type="Proteomes" id="UP000321379"/>
    </source>
</evidence>
<keyword evidence="1" id="KW-0812">Transmembrane</keyword>
<evidence type="ECO:0000256" key="1">
    <source>
        <dbReference type="SAM" id="Phobius"/>
    </source>
</evidence>
<dbReference type="EMBL" id="VRMG01000010">
    <property type="protein sequence ID" value="TXN28994.1"/>
    <property type="molecule type" value="Genomic_DNA"/>
</dbReference>